<evidence type="ECO:0000256" key="1">
    <source>
        <dbReference type="ARBA" id="ARBA00001541"/>
    </source>
</evidence>
<dbReference type="GO" id="GO:0032259">
    <property type="term" value="P:methylation"/>
    <property type="evidence" value="ECO:0007669"/>
    <property type="project" value="UniProtKB-KW"/>
</dbReference>
<name>A0A178MUN0_9PROT</name>
<keyword evidence="4" id="KW-0808">Transferase</keyword>
<dbReference type="Gene3D" id="1.25.40.10">
    <property type="entry name" value="Tetratricopeptide repeat domain"/>
    <property type="match status" value="1"/>
</dbReference>
<dbReference type="InterPro" id="IPR000780">
    <property type="entry name" value="CheR_MeTrfase"/>
</dbReference>
<organism evidence="8 9">
    <name type="scientific">Paramagnetospirillum marisnigri</name>
    <dbReference type="NCBI Taxonomy" id="1285242"/>
    <lineage>
        <taxon>Bacteria</taxon>
        <taxon>Pseudomonadati</taxon>
        <taxon>Pseudomonadota</taxon>
        <taxon>Alphaproteobacteria</taxon>
        <taxon>Rhodospirillales</taxon>
        <taxon>Magnetospirillaceae</taxon>
        <taxon>Paramagnetospirillum</taxon>
    </lineage>
</organism>
<dbReference type="Proteomes" id="UP000078428">
    <property type="component" value="Unassembled WGS sequence"/>
</dbReference>
<dbReference type="SUPFAM" id="SSF48452">
    <property type="entry name" value="TPR-like"/>
    <property type="match status" value="1"/>
</dbReference>
<dbReference type="Gene3D" id="1.10.155.10">
    <property type="entry name" value="Chemotaxis receptor methyltransferase CheR, N-terminal domain"/>
    <property type="match status" value="1"/>
</dbReference>
<dbReference type="PANTHER" id="PTHR24422">
    <property type="entry name" value="CHEMOTAXIS PROTEIN METHYLTRANSFERASE"/>
    <property type="match status" value="1"/>
</dbReference>
<feature type="domain" description="CheR-type methyltransferase" evidence="7">
    <location>
        <begin position="8"/>
        <end position="289"/>
    </location>
</feature>
<accession>A0A178MUN0</accession>
<comment type="caution">
    <text evidence="8">The sequence shown here is derived from an EMBL/GenBank/DDBJ whole genome shotgun (WGS) entry which is preliminary data.</text>
</comment>
<dbReference type="InterPro" id="IPR011990">
    <property type="entry name" value="TPR-like_helical_dom_sf"/>
</dbReference>
<dbReference type="GO" id="GO:0008983">
    <property type="term" value="F:protein-glutamate O-methyltransferase activity"/>
    <property type="evidence" value="ECO:0007669"/>
    <property type="project" value="UniProtKB-EC"/>
</dbReference>
<dbReference type="SMART" id="SM00138">
    <property type="entry name" value="MeTrc"/>
    <property type="match status" value="1"/>
</dbReference>
<gene>
    <name evidence="8" type="ORF">A6A04_13995</name>
</gene>
<proteinExistence type="predicted"/>
<dbReference type="InterPro" id="IPR050903">
    <property type="entry name" value="Bact_Chemotaxis_MeTrfase"/>
</dbReference>
<keyword evidence="3" id="KW-0489">Methyltransferase</keyword>
<dbReference type="PANTHER" id="PTHR24422:SF19">
    <property type="entry name" value="CHEMOTAXIS PROTEIN METHYLTRANSFERASE"/>
    <property type="match status" value="1"/>
</dbReference>
<evidence type="ECO:0000256" key="2">
    <source>
        <dbReference type="ARBA" id="ARBA00012534"/>
    </source>
</evidence>
<dbReference type="Gene3D" id="3.40.50.150">
    <property type="entry name" value="Vaccinia Virus protein VP39"/>
    <property type="match status" value="1"/>
</dbReference>
<dbReference type="AlphaFoldDB" id="A0A178MUN0"/>
<dbReference type="InterPro" id="IPR029063">
    <property type="entry name" value="SAM-dependent_MTases_sf"/>
</dbReference>
<evidence type="ECO:0000313" key="9">
    <source>
        <dbReference type="Proteomes" id="UP000078428"/>
    </source>
</evidence>
<dbReference type="InterPro" id="IPR036804">
    <property type="entry name" value="CheR_N_sf"/>
</dbReference>
<dbReference type="PROSITE" id="PS50123">
    <property type="entry name" value="CHER"/>
    <property type="match status" value="1"/>
</dbReference>
<dbReference type="SUPFAM" id="SSF47757">
    <property type="entry name" value="Chemotaxis receptor methyltransferase CheR, N-terminal domain"/>
    <property type="match status" value="1"/>
</dbReference>
<keyword evidence="5" id="KW-0949">S-adenosyl-L-methionine</keyword>
<evidence type="ECO:0000256" key="3">
    <source>
        <dbReference type="ARBA" id="ARBA00022603"/>
    </source>
</evidence>
<comment type="catalytic activity">
    <reaction evidence="1">
        <text>L-glutamyl-[protein] + S-adenosyl-L-methionine = [protein]-L-glutamate 5-O-methyl ester + S-adenosyl-L-homocysteine</text>
        <dbReference type="Rhea" id="RHEA:24452"/>
        <dbReference type="Rhea" id="RHEA-COMP:10208"/>
        <dbReference type="Rhea" id="RHEA-COMP:10311"/>
        <dbReference type="ChEBI" id="CHEBI:29973"/>
        <dbReference type="ChEBI" id="CHEBI:57856"/>
        <dbReference type="ChEBI" id="CHEBI:59789"/>
        <dbReference type="ChEBI" id="CHEBI:82795"/>
        <dbReference type="EC" id="2.1.1.80"/>
    </reaction>
</comment>
<evidence type="ECO:0000256" key="5">
    <source>
        <dbReference type="ARBA" id="ARBA00022691"/>
    </source>
</evidence>
<dbReference type="RefSeq" id="WP_068490142.1">
    <property type="nucleotide sequence ID" value="NZ_LWQT01000039.1"/>
</dbReference>
<dbReference type="SUPFAM" id="SSF53335">
    <property type="entry name" value="S-adenosyl-L-methionine-dependent methyltransferases"/>
    <property type="match status" value="1"/>
</dbReference>
<dbReference type="STRING" id="1285242.A6A04_13995"/>
<evidence type="ECO:0000256" key="4">
    <source>
        <dbReference type="ARBA" id="ARBA00022679"/>
    </source>
</evidence>
<dbReference type="EMBL" id="LWQT01000039">
    <property type="protein sequence ID" value="OAN53711.1"/>
    <property type="molecule type" value="Genomic_DNA"/>
</dbReference>
<feature type="region of interest" description="Disordered" evidence="6">
    <location>
        <begin position="323"/>
        <end position="359"/>
    </location>
</feature>
<evidence type="ECO:0000313" key="8">
    <source>
        <dbReference type="EMBL" id="OAN53711.1"/>
    </source>
</evidence>
<evidence type="ECO:0000256" key="6">
    <source>
        <dbReference type="SAM" id="MobiDB-lite"/>
    </source>
</evidence>
<sequence length="490" mass="54450">MTSVAAGGATAQTVLADPAFQALKTLVIDTTGMAFYRDKNQDLAQILAARMMETASTSCAAYLERLRDGQHEMDALVAELTIGETYFFRHKEQFDALRDIILPEVIERNRPLRRLRIWSAGCATGPEPYSIAIMLEREFGARIADWHVTVLGTDINQKFLARARDGRYDSWAFRAMPDDIRAACFTRHGNQWQINPEYKRFVKFQYHNLITGTFPSIVDNIAGFDIIICRNVIIYFSPETIERLIPCFHASLNDTGWLVMGHAEPNQHLFRDFRTVNTDGAVLYQRVDGYRPPTVLLSSEIAPPSATKSPSAVLPRLAALDVRRPDPPQASPRRGQATRLAPPRVVPQASHPVPAAGSDSVGTIRRLADQGQWDAAAAACDALLASTPLDAWSHFYRAMIHEQVGEAAECEKALRRAIYLDRKLVLPHYHLGLFLLRGDDMAAAAKAFRNVQDLLRGMSDELSVADGDKITVGQMREAVDMHLKLIGGGS</sequence>
<dbReference type="Pfam" id="PF01739">
    <property type="entry name" value="CheR"/>
    <property type="match status" value="1"/>
</dbReference>
<evidence type="ECO:0000259" key="7">
    <source>
        <dbReference type="PROSITE" id="PS50123"/>
    </source>
</evidence>
<reference evidence="8 9" key="1">
    <citation type="submission" date="2016-04" db="EMBL/GenBank/DDBJ databases">
        <title>Draft genome sequence of freshwater magnetotactic bacteria Magnetospirillum marisnigri SP-1 and Magnetospirillum moscoviense BB-1.</title>
        <authorList>
            <person name="Koziaeva V."/>
            <person name="Dziuba M.V."/>
            <person name="Ivanov T.M."/>
            <person name="Kuznetsov B."/>
            <person name="Grouzdev D.S."/>
        </authorList>
    </citation>
    <scope>NUCLEOTIDE SEQUENCE [LARGE SCALE GENOMIC DNA]</scope>
    <source>
        <strain evidence="8 9">SP-1</strain>
    </source>
</reference>
<keyword evidence="9" id="KW-1185">Reference proteome</keyword>
<protein>
    <recommendedName>
        <fullName evidence="2">protein-glutamate O-methyltransferase</fullName>
        <ecNumber evidence="2">2.1.1.80</ecNumber>
    </recommendedName>
</protein>
<dbReference type="PRINTS" id="PR00996">
    <property type="entry name" value="CHERMTFRASE"/>
</dbReference>
<dbReference type="EC" id="2.1.1.80" evidence="2"/>
<dbReference type="InterPro" id="IPR022642">
    <property type="entry name" value="CheR_C"/>
</dbReference>